<dbReference type="InParanoid" id="C5LVJ1"/>
<proteinExistence type="predicted"/>
<dbReference type="RefSeq" id="XP_002766522.1">
    <property type="nucleotide sequence ID" value="XM_002766476.1"/>
</dbReference>
<dbReference type="Proteomes" id="UP000007800">
    <property type="component" value="Unassembled WGS sequence"/>
</dbReference>
<keyword evidence="1" id="KW-0472">Membrane</keyword>
<gene>
    <name evidence="2" type="ORF">Pmar_PMAR000612</name>
</gene>
<dbReference type="AlphaFoldDB" id="C5LVJ1"/>
<keyword evidence="1" id="KW-1133">Transmembrane helix</keyword>
<dbReference type="OMA" id="WILVMGE"/>
<organism evidence="3">
    <name type="scientific">Perkinsus marinus (strain ATCC 50983 / TXsc)</name>
    <dbReference type="NCBI Taxonomy" id="423536"/>
    <lineage>
        <taxon>Eukaryota</taxon>
        <taxon>Sar</taxon>
        <taxon>Alveolata</taxon>
        <taxon>Perkinsozoa</taxon>
        <taxon>Perkinsea</taxon>
        <taxon>Perkinsida</taxon>
        <taxon>Perkinsidae</taxon>
        <taxon>Perkinsus</taxon>
    </lineage>
</organism>
<keyword evidence="3" id="KW-1185">Reference proteome</keyword>
<keyword evidence="1" id="KW-0812">Transmembrane</keyword>
<feature type="transmembrane region" description="Helical" evidence="1">
    <location>
        <begin position="32"/>
        <end position="50"/>
    </location>
</feature>
<evidence type="ECO:0000313" key="2">
    <source>
        <dbReference type="EMBL" id="EEQ99239.1"/>
    </source>
</evidence>
<evidence type="ECO:0000313" key="3">
    <source>
        <dbReference type="Proteomes" id="UP000007800"/>
    </source>
</evidence>
<accession>C5LVJ1</accession>
<sequence>MDAAPQNSTTPEQHWRLLAQHLSEDVDHWFDAQNQIVLSIAVCFIGLWILVMGERTLQVAWLAVGAVAGFYTWYLPVTEWYLPVLASPEGLRITVAVLHVLVGAP</sequence>
<protein>
    <submittedName>
        <fullName evidence="2">Uncharacterized protein</fullName>
    </submittedName>
</protein>
<evidence type="ECO:0000256" key="1">
    <source>
        <dbReference type="SAM" id="Phobius"/>
    </source>
</evidence>
<reference evidence="2 3" key="1">
    <citation type="submission" date="2008-07" db="EMBL/GenBank/DDBJ databases">
        <authorList>
            <person name="El-Sayed N."/>
            <person name="Caler E."/>
            <person name="Inman J."/>
            <person name="Amedeo P."/>
            <person name="Hass B."/>
            <person name="Wortman J."/>
        </authorList>
    </citation>
    <scope>NUCLEOTIDE SEQUENCE [LARGE SCALE GENOMIC DNA]</scope>
    <source>
        <strain evidence="3">ATCC 50983 / TXsc</strain>
    </source>
</reference>
<dbReference type="EMBL" id="GG685911">
    <property type="protein sequence ID" value="EEQ99239.1"/>
    <property type="molecule type" value="Genomic_DNA"/>
</dbReference>
<name>C5LVJ1_PERM5</name>
<feature type="transmembrane region" description="Helical" evidence="1">
    <location>
        <begin position="57"/>
        <end position="74"/>
    </location>
</feature>
<dbReference type="GeneID" id="9045106"/>